<evidence type="ECO:0000256" key="8">
    <source>
        <dbReference type="ARBA" id="ARBA00022889"/>
    </source>
</evidence>
<keyword evidence="4" id="KW-1003">Cell membrane</keyword>
<feature type="compositionally biased region" description="Basic and acidic residues" evidence="18">
    <location>
        <begin position="1081"/>
        <end position="1091"/>
    </location>
</feature>
<dbReference type="InterPro" id="IPR013783">
    <property type="entry name" value="Ig-like_fold"/>
</dbReference>
<evidence type="ECO:0000256" key="7">
    <source>
        <dbReference type="ARBA" id="ARBA00022737"/>
    </source>
</evidence>
<evidence type="ECO:0000256" key="4">
    <source>
        <dbReference type="ARBA" id="ARBA00022475"/>
    </source>
</evidence>
<feature type="domain" description="Ig-like" evidence="20">
    <location>
        <begin position="452"/>
        <end position="539"/>
    </location>
</feature>
<dbReference type="InterPro" id="IPR003598">
    <property type="entry name" value="Ig_sub2"/>
</dbReference>
<dbReference type="InterPro" id="IPR007110">
    <property type="entry name" value="Ig-like_dom"/>
</dbReference>
<dbReference type="InterPro" id="IPR026966">
    <property type="entry name" value="Neurofascin/L1/NrCAM_C"/>
</dbReference>
<keyword evidence="7" id="KW-0677">Repeat</keyword>
<dbReference type="InterPro" id="IPR013098">
    <property type="entry name" value="Ig_I-set"/>
</dbReference>
<dbReference type="SUPFAM" id="SSF49265">
    <property type="entry name" value="Fibronectin type III"/>
    <property type="match status" value="2"/>
</dbReference>
<feature type="domain" description="Ig-like" evidence="20">
    <location>
        <begin position="268"/>
        <end position="355"/>
    </location>
</feature>
<evidence type="ECO:0000256" key="6">
    <source>
        <dbReference type="ARBA" id="ARBA00022729"/>
    </source>
</evidence>
<dbReference type="FunFam" id="2.60.40.10:FF:000057">
    <property type="entry name" value="neural cell adhesion molecule L1"/>
    <property type="match status" value="1"/>
</dbReference>
<feature type="domain" description="Ig-like" evidence="20">
    <location>
        <begin position="175"/>
        <end position="263"/>
    </location>
</feature>
<evidence type="ECO:0000256" key="2">
    <source>
        <dbReference type="ARBA" id="ARBA00004624"/>
    </source>
</evidence>
<keyword evidence="6" id="KW-0732">Signal</keyword>
<feature type="domain" description="Fibronectin type-III" evidence="21">
    <location>
        <begin position="546"/>
        <end position="641"/>
    </location>
</feature>
<keyword evidence="13" id="KW-0966">Cell projection</keyword>
<evidence type="ECO:0000256" key="1">
    <source>
        <dbReference type="ARBA" id="ARBA00004251"/>
    </source>
</evidence>
<organism evidence="22 23">
    <name type="scientific">Oryzias latipes</name>
    <name type="common">Japanese rice fish</name>
    <name type="synonym">Japanese killifish</name>
    <dbReference type="NCBI Taxonomy" id="8090"/>
    <lineage>
        <taxon>Eukaryota</taxon>
        <taxon>Metazoa</taxon>
        <taxon>Chordata</taxon>
        <taxon>Craniata</taxon>
        <taxon>Vertebrata</taxon>
        <taxon>Euteleostomi</taxon>
        <taxon>Actinopterygii</taxon>
        <taxon>Neopterygii</taxon>
        <taxon>Teleostei</taxon>
        <taxon>Neoteleostei</taxon>
        <taxon>Acanthomorphata</taxon>
        <taxon>Ovalentaria</taxon>
        <taxon>Atherinomorphae</taxon>
        <taxon>Beloniformes</taxon>
        <taxon>Adrianichthyidae</taxon>
        <taxon>Oryziinae</taxon>
        <taxon>Oryzias</taxon>
    </lineage>
</organism>
<feature type="domain" description="Fibronectin type-III" evidence="21">
    <location>
        <begin position="646"/>
        <end position="740"/>
    </location>
</feature>
<dbReference type="FunFam" id="2.60.40.10:FF:000347">
    <property type="entry name" value="Neuronal cell adhesion molecule"/>
    <property type="match status" value="1"/>
</dbReference>
<keyword evidence="5 19" id="KW-0812">Transmembrane</keyword>
<feature type="domain" description="Ig-like" evidence="20">
    <location>
        <begin position="361"/>
        <end position="448"/>
    </location>
</feature>
<dbReference type="Ensembl" id="ENSORLT00000034373.1">
    <property type="protein sequence ID" value="ENSORLP00000042273.1"/>
    <property type="gene ID" value="ENSORLG00000010153.2"/>
</dbReference>
<dbReference type="GeneTree" id="ENSGT00940000155419"/>
<comment type="similarity">
    <text evidence="3">Belongs to the immunoglobulin superfamily. L1/neurofascin/NgCAM family.</text>
</comment>
<evidence type="ECO:0000256" key="18">
    <source>
        <dbReference type="SAM" id="MobiDB-lite"/>
    </source>
</evidence>
<dbReference type="GO" id="GO:0030426">
    <property type="term" value="C:growth cone"/>
    <property type="evidence" value="ECO:0007669"/>
    <property type="project" value="UniProtKB-SubCell"/>
</dbReference>
<name>A0A3B3IDR2_ORYLA</name>
<dbReference type="PANTHER" id="PTHR44170:SF15">
    <property type="entry name" value="NEURONAL CELL ADHESION MOLECULE"/>
    <property type="match status" value="1"/>
</dbReference>
<dbReference type="GO" id="GO:0005886">
    <property type="term" value="C:plasma membrane"/>
    <property type="evidence" value="ECO:0007669"/>
    <property type="project" value="UniProtKB-SubCell"/>
</dbReference>
<evidence type="ECO:0000256" key="5">
    <source>
        <dbReference type="ARBA" id="ARBA00022692"/>
    </source>
</evidence>
<dbReference type="SMART" id="SM00408">
    <property type="entry name" value="IGc2"/>
    <property type="match status" value="5"/>
</dbReference>
<dbReference type="InterPro" id="IPR036116">
    <property type="entry name" value="FN3_sf"/>
</dbReference>
<dbReference type="Pfam" id="PF13882">
    <property type="entry name" value="Bravo_FIGEY"/>
    <property type="match status" value="1"/>
</dbReference>
<feature type="domain" description="Fibronectin type-III" evidence="21">
    <location>
        <begin position="745"/>
        <end position="848"/>
    </location>
</feature>
<evidence type="ECO:0000256" key="3">
    <source>
        <dbReference type="ARBA" id="ARBA00008588"/>
    </source>
</evidence>
<keyword evidence="11" id="KW-1015">Disulfide bond</keyword>
<evidence type="ECO:0000256" key="9">
    <source>
        <dbReference type="ARBA" id="ARBA00022989"/>
    </source>
</evidence>
<dbReference type="SMART" id="SM00060">
    <property type="entry name" value="FN3"/>
    <property type="match status" value="4"/>
</dbReference>
<dbReference type="GO" id="GO:0061564">
    <property type="term" value="P:axon development"/>
    <property type="evidence" value="ECO:0007669"/>
    <property type="project" value="UniProtKB-ARBA"/>
</dbReference>
<dbReference type="Pfam" id="PF13927">
    <property type="entry name" value="Ig_3"/>
    <property type="match status" value="1"/>
</dbReference>
<dbReference type="Pfam" id="PF07679">
    <property type="entry name" value="I-set"/>
    <property type="match status" value="3"/>
</dbReference>
<dbReference type="FunFam" id="2.60.40.10:FF:000028">
    <property type="entry name" value="Neuronal cell adhesion molecule"/>
    <property type="match status" value="1"/>
</dbReference>
<dbReference type="Proteomes" id="UP000001038">
    <property type="component" value="Chromosome 23"/>
</dbReference>
<comment type="function">
    <text evidence="15">Neural cell adhesion molecule involved in the dynamics of cell adhesion and in the generation of transmembrane signals at tyrosine kinase receptors. During brain development, critical in multiple processes, including neuronal migration, axonal growth and fasciculation, and synaptogenesis. In the mature brain, plays a role in the dynamics of neuronal structure and function, including synaptic plasticity.</text>
</comment>
<evidence type="ECO:0000259" key="21">
    <source>
        <dbReference type="PROSITE" id="PS50853"/>
    </source>
</evidence>
<evidence type="ECO:0000256" key="11">
    <source>
        <dbReference type="ARBA" id="ARBA00023157"/>
    </source>
</evidence>
<evidence type="ECO:0000313" key="23">
    <source>
        <dbReference type="Proteomes" id="UP000001038"/>
    </source>
</evidence>
<evidence type="ECO:0000313" key="22">
    <source>
        <dbReference type="Ensembl" id="ENSORLP00000042273.1"/>
    </source>
</evidence>
<dbReference type="FunFam" id="2.60.40.10:FF:000078">
    <property type="entry name" value="Neuronal cell adhesion molecule"/>
    <property type="match status" value="1"/>
</dbReference>
<evidence type="ECO:0000256" key="17">
    <source>
        <dbReference type="ARBA" id="ARBA00074488"/>
    </source>
</evidence>
<evidence type="ECO:0000256" key="13">
    <source>
        <dbReference type="ARBA" id="ARBA00023273"/>
    </source>
</evidence>
<feature type="domain" description="Ig-like" evidence="20">
    <location>
        <begin position="1"/>
        <end position="60"/>
    </location>
</feature>
<feature type="region of interest" description="Disordered" evidence="18">
    <location>
        <begin position="1003"/>
        <end position="1107"/>
    </location>
</feature>
<dbReference type="FunFam" id="2.60.40.10:FF:000100">
    <property type="entry name" value="Neuronal cell adhesion molecule a"/>
    <property type="match status" value="1"/>
</dbReference>
<dbReference type="InterPro" id="IPR036179">
    <property type="entry name" value="Ig-like_dom_sf"/>
</dbReference>
<reference evidence="22" key="3">
    <citation type="submission" date="2025-09" db="UniProtKB">
        <authorList>
            <consortium name="Ensembl"/>
        </authorList>
    </citation>
    <scope>IDENTIFICATION</scope>
    <source>
        <strain evidence="22">Hd-rR</strain>
    </source>
</reference>
<dbReference type="Pfam" id="PF00041">
    <property type="entry name" value="fn3"/>
    <property type="match status" value="4"/>
</dbReference>
<reference evidence="22 23" key="1">
    <citation type="journal article" date="2007" name="Nature">
        <title>The medaka draft genome and insights into vertebrate genome evolution.</title>
        <authorList>
            <person name="Kasahara M."/>
            <person name="Naruse K."/>
            <person name="Sasaki S."/>
            <person name="Nakatani Y."/>
            <person name="Qu W."/>
            <person name="Ahsan B."/>
            <person name="Yamada T."/>
            <person name="Nagayasu Y."/>
            <person name="Doi K."/>
            <person name="Kasai Y."/>
            <person name="Jindo T."/>
            <person name="Kobayashi D."/>
            <person name="Shimada A."/>
            <person name="Toyoda A."/>
            <person name="Kuroki Y."/>
            <person name="Fujiyama A."/>
            <person name="Sasaki T."/>
            <person name="Shimizu A."/>
            <person name="Asakawa S."/>
            <person name="Shimizu N."/>
            <person name="Hashimoto S."/>
            <person name="Yang J."/>
            <person name="Lee Y."/>
            <person name="Matsushima K."/>
            <person name="Sugano S."/>
            <person name="Sakaizumi M."/>
            <person name="Narita T."/>
            <person name="Ohishi K."/>
            <person name="Haga S."/>
            <person name="Ohta F."/>
            <person name="Nomoto H."/>
            <person name="Nogata K."/>
            <person name="Morishita T."/>
            <person name="Endo T."/>
            <person name="Shin-I T."/>
            <person name="Takeda H."/>
            <person name="Morishita S."/>
            <person name="Kohara Y."/>
        </authorList>
    </citation>
    <scope>NUCLEOTIDE SEQUENCE [LARGE SCALE GENOMIC DNA]</scope>
    <source>
        <strain evidence="22 23">Hd-rR</strain>
    </source>
</reference>
<dbReference type="PROSITE" id="PS50835">
    <property type="entry name" value="IG_LIKE"/>
    <property type="match status" value="6"/>
</dbReference>
<feature type="compositionally biased region" description="Polar residues" evidence="18">
    <location>
        <begin position="1093"/>
        <end position="1107"/>
    </location>
</feature>
<sequence length="1107" mass="122533">MDCSFRWARNGTDFDVKSDSKIVMNPGSGTLDIDIIGGKAEAYEGTYQCTAENEHGKALTNKIVIRQSRSPLWPKERNEAMVRQKGAPLVLRCQPPAGLPPPVIFWMDNNFQRLQLDERVSQALNGDLYFSNVLPEDARDDYICYARFPHTQTIQQKQPISVVVLDNNPQGERRPRILLPSEPTSTKMVLKGVLLQLECIAEGLPTPDVSWQKVGGELPNNRMALHNFGKILQISDVSESDAGDYRCTAKNKLGLVHHVIKVAVKAAPFWISAPKNLILAPNETGILTCRVNGSPKPKISWFVNGVPIENAAADRSRKVDEDTVIISNVQIGSSAVYQCNASNEFGYVMANAFVSVLAEPPKMLTPPNQVYQVITNRPAFLDCSSFGSPIPTISWFKDGRISIENGDQYVIHENGTLEIMVAQVLNTGKYTCVATNNLGMRENSVNLEVKEPTRILEQPKYKVVQRGMSARFDCKVKHDKSLIPIMTWLKDRGELPDDERFEVDSDSLTIKNVVEGDEGTYTCMMKTSLDQDSASAVLTVVGKPDPPTDLELTDQAERSVQLTWTPGDENNSPILSFLVQYEDSLHHKGLWVNLTEVDGSKTTTQLELSPYVYYSFRVLARNNVGYSEPSNPSSQYRTNPAAPDENPSNVQGVGTKPDNMVISWMPLTGYQANGPGLKYKVHWKRRDMDESWSSQNVVDKSQLVVDGTPTYVPYEIKVQALNDYGNGPDPEIAIGYSGEDVPLSAPEKVQVRVQDGTLAEVHWKPVNASSVRGQLQGYKVTYQKLRGLLGGEEEGQQREKVIVFSGDQSHGQIPDLQPFSIYRLSIKVLNNKGEGPSSSNQTFETPEGVPGPPSFLNVISPGLDSLSLEWGPPVNNNGRLTGYTLRYQPVNQSAEQGFVHELNFFANETATTLDHLNTSMLYKFYLSARTIKGSGPTITEEAFTAMDTARIQPNIETGKAVPNRQVDIATQGWFIGLMCAIALLILVLLIVCFIKRNKGGKYPVKEKEDAHQDPEIQPMKEDDGTFGEYSDMEDHKPLKGSRTPSNGTVRRDESDDSLVDYGEGGDGQFNEDGSFIGQYSGKKEKDTHEGNESSEAPSPVNAMNSFV</sequence>
<evidence type="ECO:0000259" key="20">
    <source>
        <dbReference type="PROSITE" id="PS50835"/>
    </source>
</evidence>
<keyword evidence="12" id="KW-0325">Glycoprotein</keyword>
<feature type="transmembrane region" description="Helical" evidence="19">
    <location>
        <begin position="973"/>
        <end position="994"/>
    </location>
</feature>
<keyword evidence="14" id="KW-0393">Immunoglobulin domain</keyword>
<reference evidence="22" key="2">
    <citation type="submission" date="2025-08" db="UniProtKB">
        <authorList>
            <consortium name="Ensembl"/>
        </authorList>
    </citation>
    <scope>IDENTIFICATION</scope>
    <source>
        <strain evidence="22">Hd-rR</strain>
    </source>
</reference>
<dbReference type="CDD" id="cd00063">
    <property type="entry name" value="FN3"/>
    <property type="match status" value="4"/>
</dbReference>
<keyword evidence="9 19" id="KW-1133">Transmembrane helix</keyword>
<evidence type="ECO:0000256" key="19">
    <source>
        <dbReference type="SAM" id="Phobius"/>
    </source>
</evidence>
<feature type="domain" description="Ig-like" evidence="20">
    <location>
        <begin position="74"/>
        <end position="161"/>
    </location>
</feature>
<keyword evidence="10 19" id="KW-0472">Membrane</keyword>
<dbReference type="FunFam" id="2.60.40.10:FF:000005">
    <property type="entry name" value="Neuronal cell adhesion molecule"/>
    <property type="match status" value="1"/>
</dbReference>
<feature type="region of interest" description="Disordered" evidence="18">
    <location>
        <begin position="627"/>
        <end position="653"/>
    </location>
</feature>
<proteinExistence type="inferred from homology"/>
<dbReference type="GO" id="GO:0007155">
    <property type="term" value="P:cell adhesion"/>
    <property type="evidence" value="ECO:0007669"/>
    <property type="project" value="UniProtKB-KW"/>
</dbReference>
<accession>A0A3B3IDR2</accession>
<dbReference type="Bgee" id="ENSORLG00000010153">
    <property type="expression patterns" value="Expressed in sexually immature organism and 6 other cell types or tissues"/>
</dbReference>
<dbReference type="SMART" id="SM00409">
    <property type="entry name" value="IG"/>
    <property type="match status" value="5"/>
</dbReference>
<dbReference type="SUPFAM" id="SSF48726">
    <property type="entry name" value="Immunoglobulin"/>
    <property type="match status" value="5"/>
</dbReference>
<dbReference type="InterPro" id="IPR003599">
    <property type="entry name" value="Ig_sub"/>
</dbReference>
<dbReference type="FunFam" id="2.60.40.10:FF:000238">
    <property type="entry name" value="Neuronal cell adhesion molecule"/>
    <property type="match status" value="1"/>
</dbReference>
<dbReference type="AlphaFoldDB" id="A0A3B3IDR2"/>
<dbReference type="Gene3D" id="2.60.40.10">
    <property type="entry name" value="Immunoglobulins"/>
    <property type="match status" value="10"/>
</dbReference>
<evidence type="ECO:0000256" key="12">
    <source>
        <dbReference type="ARBA" id="ARBA00023180"/>
    </source>
</evidence>
<comment type="subunit">
    <text evidence="16">Interacts with SHTN1; the interaction occurs in axonal growth cones. Interacts with isoform 2 of BSG.</text>
</comment>
<dbReference type="InterPro" id="IPR003961">
    <property type="entry name" value="FN3_dom"/>
</dbReference>
<dbReference type="PANTHER" id="PTHR44170">
    <property type="entry name" value="PROTEIN SIDEKICK"/>
    <property type="match status" value="1"/>
</dbReference>
<feature type="compositionally biased region" description="Polar residues" evidence="18">
    <location>
        <begin position="627"/>
        <end position="638"/>
    </location>
</feature>
<dbReference type="PROSITE" id="PS50853">
    <property type="entry name" value="FN3"/>
    <property type="match status" value="4"/>
</dbReference>
<feature type="domain" description="Fibronectin type-III" evidence="21">
    <location>
        <begin position="852"/>
        <end position="948"/>
    </location>
</feature>
<evidence type="ECO:0000256" key="14">
    <source>
        <dbReference type="ARBA" id="ARBA00023319"/>
    </source>
</evidence>
<gene>
    <name evidence="22" type="primary">NRCAM</name>
    <name evidence="22" type="synonym">nrcama</name>
</gene>
<comment type="subcellular location">
    <subcellularLocation>
        <location evidence="1">Cell membrane</location>
        <topology evidence="1">Single-pass type I membrane protein</topology>
    </subcellularLocation>
    <subcellularLocation>
        <location evidence="2">Cell projection</location>
        <location evidence="2">Growth cone</location>
    </subcellularLocation>
</comment>
<protein>
    <recommendedName>
        <fullName evidence="17">Neural cell adhesion molecule L1</fullName>
    </recommendedName>
</protein>
<evidence type="ECO:0000256" key="16">
    <source>
        <dbReference type="ARBA" id="ARBA00063896"/>
    </source>
</evidence>
<keyword evidence="8" id="KW-0130">Cell adhesion</keyword>
<evidence type="ECO:0000256" key="15">
    <source>
        <dbReference type="ARBA" id="ARBA00060042"/>
    </source>
</evidence>
<feature type="compositionally biased region" description="Basic and acidic residues" evidence="18">
    <location>
        <begin position="1003"/>
        <end position="1023"/>
    </location>
</feature>
<dbReference type="GO" id="GO:0009986">
    <property type="term" value="C:cell surface"/>
    <property type="evidence" value="ECO:0007669"/>
    <property type="project" value="UniProtKB-ARBA"/>
</dbReference>
<evidence type="ECO:0000256" key="10">
    <source>
        <dbReference type="ARBA" id="ARBA00023136"/>
    </source>
</evidence>
<dbReference type="FunFam" id="2.60.40.10:FF:000038">
    <property type="entry name" value="Neuronal cell adhesion molecule"/>
    <property type="match status" value="1"/>
</dbReference>
<keyword evidence="23" id="KW-1185">Reference proteome</keyword>